<reference evidence="18" key="1">
    <citation type="journal article" date="2020" name="J Insects Food Feed">
        <title>The yellow mealworm (Tenebrio molitor) genome: a resource for the emerging insects as food and feed industry.</title>
        <authorList>
            <person name="Eriksson T."/>
            <person name="Andere A."/>
            <person name="Kelstrup H."/>
            <person name="Emery V."/>
            <person name="Picard C."/>
        </authorList>
    </citation>
    <scope>NUCLEOTIDE SEQUENCE</scope>
    <source>
        <strain evidence="18">Stoneville</strain>
        <tissue evidence="18">Whole head</tissue>
    </source>
</reference>
<keyword evidence="14" id="KW-0812">Transmembrane</keyword>
<dbReference type="InterPro" id="IPR014001">
    <property type="entry name" value="Helicase_ATP-bd"/>
</dbReference>
<keyword evidence="9" id="KW-0067">ATP-binding</keyword>
<dbReference type="Pfam" id="PF19421">
    <property type="entry name" value="Fry_C"/>
    <property type="match status" value="2"/>
</dbReference>
<dbReference type="GO" id="GO:0000902">
    <property type="term" value="P:cell morphogenesis"/>
    <property type="evidence" value="ECO:0007669"/>
    <property type="project" value="InterPro"/>
</dbReference>
<evidence type="ECO:0000259" key="16">
    <source>
        <dbReference type="PROSITE" id="PS51192"/>
    </source>
</evidence>
<comment type="caution">
    <text evidence="18">The sequence shown here is derived from an EMBL/GenBank/DDBJ whole genome shotgun (WGS) entry which is preliminary data.</text>
</comment>
<dbReference type="InterPro" id="IPR011545">
    <property type="entry name" value="DEAD/DEAH_box_helicase_dom"/>
</dbReference>
<dbReference type="CDD" id="cd17956">
    <property type="entry name" value="DEADc_DDX51"/>
    <property type="match status" value="1"/>
</dbReference>
<dbReference type="PROSITE" id="PS00039">
    <property type="entry name" value="DEAD_ATP_HELICASE"/>
    <property type="match status" value="1"/>
</dbReference>
<dbReference type="EMBL" id="JABDTM020025093">
    <property type="protein sequence ID" value="KAH0813618.1"/>
    <property type="molecule type" value="Genomic_DNA"/>
</dbReference>
<dbReference type="SMART" id="SM00847">
    <property type="entry name" value="HA2"/>
    <property type="match status" value="1"/>
</dbReference>
<protein>
    <recommendedName>
        <fullName evidence="1">RNA helicase</fullName>
        <ecNumber evidence="1">3.6.4.13</ecNumber>
    </recommendedName>
</protein>
<dbReference type="InterPro" id="IPR016024">
    <property type="entry name" value="ARM-type_fold"/>
</dbReference>
<keyword evidence="3" id="KW-0677">Repeat</keyword>
<keyword evidence="12" id="KW-0175">Coiled coil</keyword>
<dbReference type="SMART" id="SM00490">
    <property type="entry name" value="HELICc"/>
    <property type="match status" value="2"/>
</dbReference>
<dbReference type="Gene3D" id="3.30.160.60">
    <property type="entry name" value="Classic Zinc Finger"/>
    <property type="match status" value="9"/>
</dbReference>
<dbReference type="SMART" id="SM00487">
    <property type="entry name" value="DEXDc"/>
    <property type="match status" value="2"/>
</dbReference>
<keyword evidence="5 11" id="KW-0863">Zinc-finger</keyword>
<dbReference type="Pfam" id="PF00096">
    <property type="entry name" value="zf-C2H2"/>
    <property type="match status" value="5"/>
</dbReference>
<dbReference type="PROSITE" id="PS00690">
    <property type="entry name" value="DEAH_ATP_HELICASE"/>
    <property type="match status" value="1"/>
</dbReference>
<feature type="region of interest" description="Disordered" evidence="13">
    <location>
        <begin position="4164"/>
        <end position="4186"/>
    </location>
</feature>
<dbReference type="FunFam" id="3.40.50.300:FF:000145">
    <property type="entry name" value="probable ATP-dependent RNA helicase DHX40"/>
    <property type="match status" value="1"/>
</dbReference>
<dbReference type="FunFam" id="3.30.160.60:FF:000446">
    <property type="entry name" value="Zinc finger protein"/>
    <property type="match status" value="1"/>
</dbReference>
<feature type="region of interest" description="Disordered" evidence="13">
    <location>
        <begin position="1761"/>
        <end position="1793"/>
    </location>
</feature>
<evidence type="ECO:0000256" key="8">
    <source>
        <dbReference type="ARBA" id="ARBA00022833"/>
    </source>
</evidence>
<dbReference type="GO" id="GO:0005938">
    <property type="term" value="C:cell cortex"/>
    <property type="evidence" value="ECO:0007669"/>
    <property type="project" value="TreeGrafter"/>
</dbReference>
<feature type="compositionally biased region" description="Polar residues" evidence="13">
    <location>
        <begin position="4231"/>
        <end position="4248"/>
    </location>
</feature>
<name>A0A8J6HH90_TENMO</name>
<feature type="domain" description="C2H2-type" evidence="15">
    <location>
        <begin position="1333"/>
        <end position="1360"/>
    </location>
</feature>
<feature type="domain" description="C2H2-type" evidence="15">
    <location>
        <begin position="1277"/>
        <end position="1304"/>
    </location>
</feature>
<gene>
    <name evidence="18" type="ORF">GEV33_009175</name>
</gene>
<feature type="compositionally biased region" description="Basic residues" evidence="13">
    <location>
        <begin position="4668"/>
        <end position="4679"/>
    </location>
</feature>
<dbReference type="PROSITE" id="PS51192">
    <property type="entry name" value="HELICASE_ATP_BIND_1"/>
    <property type="match status" value="2"/>
</dbReference>
<dbReference type="PROSITE" id="PS00028">
    <property type="entry name" value="ZINC_FINGER_C2H2_1"/>
    <property type="match status" value="8"/>
</dbReference>
<evidence type="ECO:0000259" key="15">
    <source>
        <dbReference type="PROSITE" id="PS50157"/>
    </source>
</evidence>
<evidence type="ECO:0000256" key="3">
    <source>
        <dbReference type="ARBA" id="ARBA00022737"/>
    </source>
</evidence>
<organism evidence="18 19">
    <name type="scientific">Tenebrio molitor</name>
    <name type="common">Yellow mealworm beetle</name>
    <dbReference type="NCBI Taxonomy" id="7067"/>
    <lineage>
        <taxon>Eukaryota</taxon>
        <taxon>Metazoa</taxon>
        <taxon>Ecdysozoa</taxon>
        <taxon>Arthropoda</taxon>
        <taxon>Hexapoda</taxon>
        <taxon>Insecta</taxon>
        <taxon>Pterygota</taxon>
        <taxon>Neoptera</taxon>
        <taxon>Endopterygota</taxon>
        <taxon>Coleoptera</taxon>
        <taxon>Polyphaga</taxon>
        <taxon>Cucujiformia</taxon>
        <taxon>Tenebrionidae</taxon>
        <taxon>Tenebrio</taxon>
    </lineage>
</organism>
<dbReference type="FunFam" id="3.30.160.60:FF:000478">
    <property type="entry name" value="Zinc finger protein 133"/>
    <property type="match status" value="1"/>
</dbReference>
<dbReference type="Gene3D" id="1.10.510.10">
    <property type="entry name" value="Transferase(Phosphotransferase) domain 1"/>
    <property type="match status" value="2"/>
</dbReference>
<evidence type="ECO:0000256" key="4">
    <source>
        <dbReference type="ARBA" id="ARBA00022741"/>
    </source>
</evidence>
<dbReference type="CDD" id="cd18787">
    <property type="entry name" value="SF2_C_DEAD"/>
    <property type="match status" value="1"/>
</dbReference>
<dbReference type="PROSITE" id="PS51194">
    <property type="entry name" value="HELICASE_CTER"/>
    <property type="match status" value="2"/>
</dbReference>
<dbReference type="InterPro" id="IPR000629">
    <property type="entry name" value="RNA-helicase_DEAD-box_CS"/>
</dbReference>
<dbReference type="GO" id="GO:0016787">
    <property type="term" value="F:hydrolase activity"/>
    <property type="evidence" value="ECO:0007669"/>
    <property type="project" value="UniProtKB-KW"/>
</dbReference>
<feature type="domain" description="C2H2-type" evidence="15">
    <location>
        <begin position="1193"/>
        <end position="1220"/>
    </location>
</feature>
<dbReference type="GO" id="GO:1990837">
    <property type="term" value="F:sequence-specific double-stranded DNA binding"/>
    <property type="evidence" value="ECO:0007669"/>
    <property type="project" value="UniProtKB-ARBA"/>
</dbReference>
<dbReference type="InterPro" id="IPR012934">
    <property type="entry name" value="Znf_AD"/>
</dbReference>
<comment type="catalytic activity">
    <reaction evidence="10">
        <text>ATP + H2O = ADP + phosphate + H(+)</text>
        <dbReference type="Rhea" id="RHEA:13065"/>
        <dbReference type="ChEBI" id="CHEBI:15377"/>
        <dbReference type="ChEBI" id="CHEBI:15378"/>
        <dbReference type="ChEBI" id="CHEBI:30616"/>
        <dbReference type="ChEBI" id="CHEBI:43474"/>
        <dbReference type="ChEBI" id="CHEBI:456216"/>
        <dbReference type="EC" id="3.6.4.13"/>
    </reaction>
</comment>
<dbReference type="Pfam" id="PF00271">
    <property type="entry name" value="Helicase_C"/>
    <property type="match status" value="2"/>
</dbReference>
<feature type="compositionally biased region" description="Low complexity" evidence="13">
    <location>
        <begin position="1771"/>
        <end position="1792"/>
    </location>
</feature>
<feature type="transmembrane region" description="Helical" evidence="14">
    <location>
        <begin position="73"/>
        <end position="94"/>
    </location>
</feature>
<dbReference type="PROSITE" id="PS50157">
    <property type="entry name" value="ZINC_FINGER_C2H2_2"/>
    <property type="match status" value="9"/>
</dbReference>
<dbReference type="InterPro" id="IPR048333">
    <property type="entry name" value="HA2_WH"/>
</dbReference>
<dbReference type="GO" id="GO:0005524">
    <property type="term" value="F:ATP binding"/>
    <property type="evidence" value="ECO:0007669"/>
    <property type="project" value="UniProtKB-KW"/>
</dbReference>
<dbReference type="Pfam" id="PF18101">
    <property type="entry name" value="Pan3_CK"/>
    <property type="match status" value="1"/>
</dbReference>
<dbReference type="Pfam" id="PF00270">
    <property type="entry name" value="DEAD"/>
    <property type="match status" value="1"/>
</dbReference>
<dbReference type="Gene3D" id="3.40.50.300">
    <property type="entry name" value="P-loop containing nucleotide triphosphate hydrolases"/>
    <property type="match status" value="4"/>
</dbReference>
<dbReference type="Pfam" id="PF21010">
    <property type="entry name" value="HA2_C"/>
    <property type="match status" value="1"/>
</dbReference>
<dbReference type="SMART" id="SM00868">
    <property type="entry name" value="zf-AD"/>
    <property type="match status" value="1"/>
</dbReference>
<evidence type="ECO:0000256" key="10">
    <source>
        <dbReference type="ARBA" id="ARBA00047984"/>
    </source>
</evidence>
<dbReference type="SMART" id="SM00355">
    <property type="entry name" value="ZnF_C2H2"/>
    <property type="match status" value="10"/>
</dbReference>
<dbReference type="InterPro" id="IPR001650">
    <property type="entry name" value="Helicase_C-like"/>
</dbReference>
<feature type="region of interest" description="Disordered" evidence="13">
    <location>
        <begin position="1057"/>
        <end position="1121"/>
    </location>
</feature>
<dbReference type="InterPro" id="IPR011709">
    <property type="entry name" value="DEAD-box_helicase_OB_fold"/>
</dbReference>
<dbReference type="Pfam" id="PF04408">
    <property type="entry name" value="WHD_HA2"/>
    <property type="match status" value="1"/>
</dbReference>
<dbReference type="GO" id="GO:0005634">
    <property type="term" value="C:nucleus"/>
    <property type="evidence" value="ECO:0007669"/>
    <property type="project" value="InterPro"/>
</dbReference>
<dbReference type="SUPFAM" id="SSF48371">
    <property type="entry name" value="ARM repeat"/>
    <property type="match status" value="2"/>
</dbReference>
<accession>A0A8J6HH90</accession>
<feature type="compositionally biased region" description="Polar residues" evidence="13">
    <location>
        <begin position="989"/>
        <end position="1009"/>
    </location>
</feature>
<dbReference type="InterPro" id="IPR025614">
    <property type="entry name" value="Cell_morpho_N"/>
</dbReference>
<dbReference type="Gene3D" id="1.20.5.5160">
    <property type="match status" value="1"/>
</dbReference>
<dbReference type="PANTHER" id="PTHR12295:SF30">
    <property type="entry name" value="PROTEIN FURRY"/>
    <property type="match status" value="1"/>
</dbReference>
<dbReference type="EC" id="3.6.4.13" evidence="1"/>
<dbReference type="SUPFAM" id="SSF57667">
    <property type="entry name" value="beta-beta-alpha zinc fingers"/>
    <property type="match status" value="5"/>
</dbReference>
<dbReference type="InterPro" id="IPR013087">
    <property type="entry name" value="Znf_C2H2_type"/>
</dbReference>
<dbReference type="SUPFAM" id="SSF52540">
    <property type="entry name" value="P-loop containing nucleoside triphosphate hydrolases"/>
    <property type="match status" value="2"/>
</dbReference>
<dbReference type="GO" id="GO:0008270">
    <property type="term" value="F:zinc ion binding"/>
    <property type="evidence" value="ECO:0007669"/>
    <property type="project" value="UniProtKB-KW"/>
</dbReference>
<feature type="compositionally biased region" description="Basic and acidic residues" evidence="13">
    <location>
        <begin position="4297"/>
        <end position="4311"/>
    </location>
</feature>
<proteinExistence type="predicted"/>
<feature type="compositionally biased region" description="Basic and acidic residues" evidence="13">
    <location>
        <begin position="4680"/>
        <end position="4709"/>
    </location>
</feature>
<reference evidence="18" key="2">
    <citation type="submission" date="2021-08" db="EMBL/GenBank/DDBJ databases">
        <authorList>
            <person name="Eriksson T."/>
        </authorList>
    </citation>
    <scope>NUCLEOTIDE SEQUENCE</scope>
    <source>
        <strain evidence="18">Stoneville</strain>
        <tissue evidence="18">Whole head</tissue>
    </source>
</reference>
<dbReference type="CDD" id="cd00065">
    <property type="entry name" value="FYVE_like_SF"/>
    <property type="match status" value="1"/>
</dbReference>
<evidence type="ECO:0000256" key="9">
    <source>
        <dbReference type="ARBA" id="ARBA00022840"/>
    </source>
</evidence>
<sequence length="5254" mass="592722">MAWNRYIALYQDMLEKNDVPPDEFARQNAVFKSSFFFVVTWLWRVVNVHNMLHCLLLGIFCDKLWEFLRSIQYVGFGVLLFVIAITEYMIEAGWPGQVGICESRRVAAISLANRVADETGSLVQDETVGYAVKFDACVKKPKIKYMTEGILLREMMSDPLLKCYSAIMLDEVHERTLYTDILMGLMKKIIRKRPEMRLIVASATMDAKELFDFFNNNHIKDKSKDSAVILSVKGRQFPVNIYYTIEPVPCYVQKSVETTLKINLSKESGDILIFLTGQEEVDRAVRLLKEHANNIEQANKKEKMFVLPMYGSLPYHEQLKVFKSAPDGYRKVVVATNVAETSITIPGIVHVIDCGFVKMRWFNNETHTDSLIVLPVSKASADQRAGRAGRMRTGNVYRLFTEEYAAKLADHTPPEIIRTKLTYAVLQLKALGISNILKFKFPDPPPVENLKSALEILYALGAIDISGELTKPLGYHMAEFALDPLYSKLLLSSGEFGCSEEILTIVSMLQVETIFTKPSSGNSSIRARLQKRLFEVEEGDLITYLNVYNAFVSSDMSREFCHKNFINHKSMKRVVEVRRRLEKMLNNYDVPLVSCEGVVEIICKCLVTGLFPNAAYLHYSGVYKTVRGDIELYVHPDSVLYTIPQPQWVLFCEVMHTTKLFMRDLTDLLKKECSEVPIINPISKNLKMLKPQKEPSFGVLLPFNDNLILTYNNDVIYILDPEKMTVISTMSHFRSVLWVATNKDEIFILEEERSVIRISYKPEQSLDYDVNSASPVNNTFLPLTTSIKDITSKLQTSSIIPAISPFLENTAVNDVNVHTDNSLIMNAEEAKESPVKSRSINPEIEKKFNDIGKQQFNEKILYRQSKHRKKSGMCASTSSLSSNSSEEKDVYIKPTLMTLSSVGVLPDLRSPESIQNDIEYKEKILADILNLDKIKISLDKLQENNESCDDENDIPESQLSVSLSNAESSIPEISDDCYQQSTVKITKISSNCSPPPEQSQSGSTATSVATPGRLGNRWISDTDEFPQRICETCKDAAVKSHLFRVQCESSDKYLQTTYSQRGSSTPSKPCTRKVVTDVRPEESVKNSVDEKSHIRPTSCGSPKTTDPTEEIPKLDSDNDEEETIQIKIEGNDEKHSCHSCSESFSTKKNLIKHLKIQQFKCPSCEFTFHTVDEYRSHKKQHGADTDCDNVKKRTCGYCDKVFQYRTSMLKHQRKHNAPPRTCSYCSFKPTSPSVLSKHMEQVHSHLKTFTCSLCDKAFFKKANLRLHVQVHSGVKKHTCEICGMSFVLRGNLSVHRRLHTGERPYTCSSCGRGFTQQSALRSHEAGHSDRRDHVCPECGAAFSRAGALRNHRKRHSSARPFECSVCGKKFTFSSERKRHMMIHTGDKNHECEVCGRRFTRSTNLKVHKRIHTGETPHVCNVCGKDYNVYPGTPNHIASLKSKQDSSFFISKDLQMEMMNRNVLTLMQNNQQYADLPQVDSYHELCPLERIPSNSLHKTHLGYQASMYKAIHVKSGTAYCLRRLHGLACRSLDPTKIIITSKNRLRLSCLGVMDVVLNENSASVNPLALVQHYQQEDLTALGKLVLALACKSTVAVQRENITTAVDIISRSYTTDLRNLIMYLLSPQQRKSITDLMPMIGARFYTQMDNLHNYIEVLEYEVSKEIENGRLFRLMAKLGTINERPDMSDNQSDQITGQDAGREFASLIKIRNPSLDVLDLSLNDSDIECSQSVCSDTHSDNTTISEMTEKSTVSLSTIHATLSNDEGTEQPHSPSTSTDKKNSSSSTAPSSAPTRGMLLPWGVHKEYFPQIISGSSVDLDIRPGEYVMRSLFSDFTILAEKKIEAVMGEPQEKPLSKTLQRGEDPQFDQLLSAFGCVAEHCLPSLLRALYSWYERQMAEVAHQEQKKSDIKQKSIIYMVAGNSTETVERSEVDIQKERRDLAVEFIFCLVLIEVLKQLPFHPGHEDLVQYIENLAFKHFKYREGIQNNPNGSNIHMISDLYAEVIGALAQSRFMSVRTRFMNELKELRAREASPHTTQSIISLLMGMKFFRVKMVPIEEFEASFQYMQECAQYFLEVKDKDIKHALAGLFVEILVPVAAAVKNEVNVPCLKNFVEMLYSQTLDASTKSKHRLALFPLVTCLLCVSQKQFFLQNWHYFLAMCLSHLKNRDPKMCRVALESLYRLLWVYMIRIKCESNSATQSRLQSIVNSLFPKGSKGVVPRDTPLNIFVKIIQFIAQERLDFAMREIVFDLLSVGRPIKIILTPERMSIGLRAFLVVADSLQQKEGEPPMPRSVGVLPSGNTLRVRKTFLNKMLTEDTARSIGISAYFPHVRRVFVDILRALDTQYGRPLMMTNTQNVNKEPDEMITGERKPRIDLFRTCVAAVPRLIPDGMTGSELVDLLSRLTVHMDEELRGLAYQSLQTLVIDFPDWRQDVLWGLTQFLAKDVLDTFPSLIDNGLKMILTLLCAWKGALTNTNISTNATMRLGKESDTSANKRTDNGKSESMSSVLHLVEALALVMLCNYRVTTKRVSVLILKEVKSLLKASNCSGNQPVIDVIDRCCPKIVEKCLPTLPPTEKTAVLTASNIDLQWLVDRTTSAWNAGLAEDGSIKSGSTYTFNIVDPWSTCLFGFLEKDRVLGLCPNVTSHSWPIVFTRLNALYSVVDPTPVNDNRASLLRSSATLKKPPNERDSYMHLWKNYITFAFRVVPHMSNPIVRCASPDLSLSSSPDSLNTERSDNKSGCASVSPTSLYKLVVPLLRCEVSDVRDSAVYAVGNINGEACRDLMEELVIYLREATDKKQENVRRRRRRDALRLHLMRTLEYIAENGTFNISSCILDKDTQSLHPTIVEFIEGVRFYLENEPDKTSSSVKDLTLHFGYFLKKLTKTFSLEACRGLLKRDLRRNLFMMFSFWAGKYGLTPSNVHETDPASKKNTELQFVSLQAMSALLCCGPYFDSTDLFEDSMLYHWLSALLDSNEEKVCNLAQETVILFLESNPDVGALLDWVVDKCYTGSYAVADGCFLALATIFSAREYPCDHYTAIINVTLMNTGCPRPTVRDTALQLLQLLDKRFFGTVGPLAESDLAEGDKGRSTLDTLLATTYRRSQVHLSGQLALLHPELTMPMFSEITYRFQSARPEVRQLLLQYLLPWLHNMELVDPNVPPPNLHTYQFYATETGRSRKEGWGSAEATEMVLNNIFYITAKFGDNHSKEIEEVWATLCTSWPNNMKVIIRYLIIISGMAPCELLPYTKRVVLYLARVQPVRLLDEMMLELQTVETLNCLIERTETPPFYRLTVMRKTSSHSDGTNGAGGQSDSNTRQDLNIEKGTIHTKRHSGEDPSKLISKANSNAVLSDFNSRIDKLRNSDDGCSSSDDVQNCEDMFFRDKYDVPVPQPHPLPMPEFGGYFAPLTEYLPDSSQPISGFHRCNVGVMLLCDVVIDGIELDWTVHVPLMLHILFLGLDHTRPLVYQHCKQLLLNLLIVLAQHNDHLTVAHILLNSKTNQLELGLSTPSLPVLKHSFTEPDSVFDIYLQNSANNSTVGDAVNKAKSNSCVTLPEGENVSEAKDLTVPPVIITPEDSPAISINNKLDITVALVIKSLIDFLSNHSNPLWNYEDITAKVWTVKSAEQIDVLLQHILKIFQFSLPNAHINERWAQTALQLGLSCSSRHYAGRSLQIYRALRVPISSRMLSDILSRLVETVAEQGEDMQGYVTELLLTLEAAVESLESDFRPLDFMKDFFKSTPNLNNKELISHKQVHEGNVAHTAATALFNHSLQSGHARSTSYSVSYCIRKNVSSPNEVKERSRNTAEIEHRGGNISKFSSNLSRSRSAQSLKLLGDSATQDDKLTILSQLFWLAVSLLESDYEHEFLLAVRLLARVMHRLPLDRPDARDKVEKLQSQLRWNSFPGVHALLLKGCTHPNIYEPVAALLSQFTPLLNLVVVDPSQTIAFPMNVIALLPYMLLNYEDANEICIRSAENIAQVSIEKSKKLENLGTVMNLYSRRTFSKESFQWTKCVIKYLYDTYSHLSFNMLTFLIEVLEKGPNNLQLPILNIIHCILHYVDLASAAAQPINTDLLRVIVKYIEGVHWKEALKILKLVVTRSSSLVAPPISMHSNWESSLNPLPHPSFNEDSLFTRKELPGRTMEFTFDVSQTPVIGRRFFNKIEESGGSNPVITPRRSCSLSPADVTPQTGWKRPWMSQGRVRECLVNLLTTCGQRVGLPKSPSVIFSQTSDIVERQSSMASSTEEMSCGNNDISGGSRRDDAATEFGVFKDFDFLEYESESIEGESTDNFNWGVRRRPLSQGEEEHPSLKQLEDSFSEKTPMSTVRKRLMTEESSDDEIGSESPLDEIAIAPEFDNSTGEGGVGFPPSSLVLREHPSQITSSARSDTSGSSAGDLGEDVCTSTIHITKDSCSCMAQSTAGGLPTIKLIGSRLNSMIDIVSYRILPPNLIWFNSSALSNTKFIETLKYGMLEVQEHLETFCDKKDQAAVCCNAVKTTLKVEYLNGQHYLLDLGKSLYKLYFQLLLLIEAGNKIIATLHNTLKTAELKDVTADIIAIRSALIRCSEDNEADGGVSSPTASASSDANLYKLIESEKFAAAMTYYKANKEELTKEIEDISDASNDVYGVLNLYCKKIIQDRPGGCYVTRKLGLHGDEKSEITKEEEKAKLDKLLKRVEKRKLQRNRHKQKEYEKQQAQKRAEKVDKERERQEANSEKQGKKVAKKIHSKEASKKGSSQVNHVDLENFTVLGAKSSKEKTIAKWVLPQWLANPTVIASNLQDLNVKVSNMKQLDKSIRKRLKSNGVRYFFPVQAEVIPWLLQVHKHADLMFPRDVCVSAPTGSGKTLTFVLPVIQALKHHTVRKIRALVILPTQDLAEQVFKSFKTYSQGTNIEIGLISGKHLLNQEQKQLVCFSESFGYVSKVDILVSTAGRLVSHLKMTEGFSLQSLEFLIIDEADRVLESTQDDWLYHLEKHIVTDNYSVRNKKVLNLATLQSQRSPQKLLFSATLTQDPEKIEKLSLFQPKLFTSVVETSTEVDGGEQETFAGKYTTPTELTEKYIVCSKELKPLVLYAFIKRENLTKTIVFTHSVESAHRLKIVLRSLFKSKLKIEEISSSMKGKSRDEFIASFSKGEIDLLICTDSLARGIDLPGIRCVVSYSAPKYLKTYIHRSGRTARAGESGLAVTMLHQQQLLPFKTLVAQLKKNIDEIKVSEKDLESLSELYKKSLNQLKETVNKEEKTGKMHLISKKKSIMKDKKVKKNNTVK</sequence>
<evidence type="ECO:0000256" key="6">
    <source>
        <dbReference type="ARBA" id="ARBA00022801"/>
    </source>
</evidence>
<keyword evidence="14" id="KW-0472">Membrane</keyword>
<dbReference type="Pfam" id="PF07717">
    <property type="entry name" value="OB_NTP_bind"/>
    <property type="match status" value="1"/>
</dbReference>
<dbReference type="GO" id="GO:0030427">
    <property type="term" value="C:site of polarized growth"/>
    <property type="evidence" value="ECO:0007669"/>
    <property type="project" value="TreeGrafter"/>
</dbReference>
<evidence type="ECO:0000256" key="14">
    <source>
        <dbReference type="SAM" id="Phobius"/>
    </source>
</evidence>
<feature type="region of interest" description="Disordered" evidence="13">
    <location>
        <begin position="3293"/>
        <end position="3314"/>
    </location>
</feature>
<dbReference type="InterPro" id="IPR045842">
    <property type="entry name" value="Fry_C"/>
</dbReference>
<keyword evidence="7" id="KW-0347">Helicase</keyword>
<evidence type="ECO:0000313" key="19">
    <source>
        <dbReference type="Proteomes" id="UP000719412"/>
    </source>
</evidence>
<dbReference type="InterPro" id="IPR007502">
    <property type="entry name" value="Helicase-assoc_dom"/>
</dbReference>
<dbReference type="GO" id="GO:0031175">
    <property type="term" value="P:neuron projection development"/>
    <property type="evidence" value="ECO:0007669"/>
    <property type="project" value="TreeGrafter"/>
</dbReference>
<evidence type="ECO:0000256" key="1">
    <source>
        <dbReference type="ARBA" id="ARBA00012552"/>
    </source>
</evidence>
<dbReference type="Proteomes" id="UP000719412">
    <property type="component" value="Unassembled WGS sequence"/>
</dbReference>
<feature type="domain" description="Helicase C-terminal" evidence="17">
    <location>
        <begin position="5043"/>
        <end position="5206"/>
    </location>
</feature>
<feature type="domain" description="C2H2-type" evidence="15">
    <location>
        <begin position="1135"/>
        <end position="1162"/>
    </location>
</feature>
<feature type="compositionally biased region" description="Polar residues" evidence="13">
    <location>
        <begin position="4164"/>
        <end position="4174"/>
    </location>
</feature>
<dbReference type="FunFam" id="3.30.160.60:FF:000303">
    <property type="entry name" value="Zinc finger protein 41"/>
    <property type="match status" value="1"/>
</dbReference>
<dbReference type="InterPro" id="IPR029473">
    <property type="entry name" value="MOR2-PAG1_mid"/>
</dbReference>
<keyword evidence="8" id="KW-0862">Zinc</keyword>
<dbReference type="InterPro" id="IPR036236">
    <property type="entry name" value="Znf_C2H2_sf"/>
</dbReference>
<dbReference type="InterPro" id="IPR027417">
    <property type="entry name" value="P-loop_NTPase"/>
</dbReference>
<feature type="domain" description="C2H2-type" evidence="15">
    <location>
        <begin position="1159"/>
        <end position="1186"/>
    </location>
</feature>
<evidence type="ECO:0000256" key="13">
    <source>
        <dbReference type="SAM" id="MobiDB-lite"/>
    </source>
</evidence>
<feature type="coiled-coil region" evidence="12">
    <location>
        <begin position="5188"/>
        <end position="5229"/>
    </location>
</feature>
<dbReference type="Pfam" id="PF14228">
    <property type="entry name" value="MOR2-PAG1_mid"/>
    <property type="match status" value="4"/>
</dbReference>
<dbReference type="CDD" id="cd18791">
    <property type="entry name" value="SF2_C_RHA"/>
    <property type="match status" value="1"/>
</dbReference>
<feature type="domain" description="C2H2-type" evidence="15">
    <location>
        <begin position="1389"/>
        <end position="1416"/>
    </location>
</feature>
<dbReference type="Gene3D" id="1.20.120.1080">
    <property type="match status" value="1"/>
</dbReference>
<dbReference type="Pfam" id="PF13912">
    <property type="entry name" value="zf-C2H2_6"/>
    <property type="match status" value="1"/>
</dbReference>
<keyword evidence="6" id="KW-0378">Hydrolase</keyword>
<feature type="domain" description="C2H2-type" evidence="15">
    <location>
        <begin position="1361"/>
        <end position="1388"/>
    </location>
</feature>
<feature type="domain" description="Helicase ATP-binding" evidence="16">
    <location>
        <begin position="79"/>
        <end position="223"/>
    </location>
</feature>
<keyword evidence="2" id="KW-0479">Metal-binding</keyword>
<dbReference type="InterPro" id="IPR025481">
    <property type="entry name" value="Cell_Morphogen_C"/>
</dbReference>
<feature type="compositionally biased region" description="Polar residues" evidence="13">
    <location>
        <begin position="3297"/>
        <end position="3314"/>
    </location>
</feature>
<feature type="domain" description="C2H2-type" evidence="15">
    <location>
        <begin position="1305"/>
        <end position="1332"/>
    </location>
</feature>
<keyword evidence="4" id="KW-0547">Nucleotide-binding</keyword>
<feature type="domain" description="Helicase ATP-binding" evidence="16">
    <location>
        <begin position="4815"/>
        <end position="5016"/>
    </location>
</feature>
<evidence type="ECO:0000313" key="18">
    <source>
        <dbReference type="EMBL" id="KAH0813618.1"/>
    </source>
</evidence>
<feature type="domain" description="Helicase C-terminal" evidence="17">
    <location>
        <begin position="259"/>
        <end position="432"/>
    </location>
</feature>
<feature type="region of interest" description="Disordered" evidence="13">
    <location>
        <begin position="989"/>
        <end position="1019"/>
    </location>
</feature>
<dbReference type="FunFam" id="3.30.160.60:FF:000358">
    <property type="entry name" value="zinc finger protein 24"/>
    <property type="match status" value="1"/>
</dbReference>
<keyword evidence="19" id="KW-1185">Reference proteome</keyword>
<dbReference type="Pfam" id="PF14222">
    <property type="entry name" value="MOR2-PAG1_N"/>
    <property type="match status" value="1"/>
</dbReference>
<feature type="region of interest" description="Disordered" evidence="13">
    <location>
        <begin position="4668"/>
        <end position="4728"/>
    </location>
</feature>
<feature type="compositionally biased region" description="Polar residues" evidence="13">
    <location>
        <begin position="1057"/>
        <end position="1068"/>
    </location>
</feature>
<dbReference type="InterPro" id="IPR039867">
    <property type="entry name" value="Furry/Tao3/Mor2"/>
</dbReference>
<evidence type="ECO:0000259" key="17">
    <source>
        <dbReference type="PROSITE" id="PS51194"/>
    </source>
</evidence>
<feature type="region of interest" description="Disordered" evidence="13">
    <location>
        <begin position="4294"/>
        <end position="4318"/>
    </location>
</feature>
<dbReference type="InterPro" id="IPR002464">
    <property type="entry name" value="DNA/RNA_helicase_DEAH_CS"/>
</dbReference>
<evidence type="ECO:0000256" key="7">
    <source>
        <dbReference type="ARBA" id="ARBA00022806"/>
    </source>
</evidence>
<evidence type="ECO:0000256" key="11">
    <source>
        <dbReference type="PROSITE-ProRule" id="PRU00042"/>
    </source>
</evidence>
<feature type="region of interest" description="Disordered" evidence="13">
    <location>
        <begin position="4231"/>
        <end position="4253"/>
    </location>
</feature>
<feature type="domain" description="C2H2-type" evidence="15">
    <location>
        <begin position="1249"/>
        <end position="1276"/>
    </location>
</feature>
<feature type="compositionally biased region" description="Basic and acidic residues" evidence="13">
    <location>
        <begin position="1074"/>
        <end position="1093"/>
    </location>
</feature>
<dbReference type="InterPro" id="IPR041332">
    <property type="entry name" value="Pan3_CK"/>
</dbReference>
<dbReference type="GO" id="GO:0003724">
    <property type="term" value="F:RNA helicase activity"/>
    <property type="evidence" value="ECO:0007669"/>
    <property type="project" value="UniProtKB-EC"/>
</dbReference>
<dbReference type="Pfam" id="PF14225">
    <property type="entry name" value="MOR2-PAG1_C"/>
    <property type="match status" value="1"/>
</dbReference>
<evidence type="ECO:0000256" key="5">
    <source>
        <dbReference type="ARBA" id="ARBA00022771"/>
    </source>
</evidence>
<feature type="transmembrane region" description="Helical" evidence="14">
    <location>
        <begin position="41"/>
        <end position="61"/>
    </location>
</feature>
<keyword evidence="14" id="KW-1133">Transmembrane helix</keyword>
<evidence type="ECO:0000256" key="2">
    <source>
        <dbReference type="ARBA" id="ARBA00022723"/>
    </source>
</evidence>
<dbReference type="PANTHER" id="PTHR12295">
    <property type="entry name" value="FURRY-RELATED"/>
    <property type="match status" value="1"/>
</dbReference>
<evidence type="ECO:0000256" key="12">
    <source>
        <dbReference type="SAM" id="Coils"/>
    </source>
</evidence>